<evidence type="ECO:0000256" key="1">
    <source>
        <dbReference type="SAM" id="MobiDB-lite"/>
    </source>
</evidence>
<dbReference type="EMBL" id="CP100355">
    <property type="protein sequence ID" value="UTF54453.1"/>
    <property type="molecule type" value="Genomic_DNA"/>
</dbReference>
<proteinExistence type="predicted"/>
<accession>A0A9E7NCQ3</accession>
<feature type="compositionally biased region" description="Acidic residues" evidence="1">
    <location>
        <begin position="205"/>
        <end position="218"/>
    </location>
</feature>
<name>A0A9E7NCQ3_9EURY</name>
<dbReference type="Proteomes" id="UP001056855">
    <property type="component" value="Chromosome"/>
</dbReference>
<dbReference type="AlphaFoldDB" id="A0A9E7NCQ3"/>
<dbReference type="RefSeq" id="WP_254159113.1">
    <property type="nucleotide sequence ID" value="NZ_CP100355.1"/>
</dbReference>
<evidence type="ECO:0000313" key="3">
    <source>
        <dbReference type="Proteomes" id="UP001056855"/>
    </source>
</evidence>
<evidence type="ECO:0000313" key="2">
    <source>
        <dbReference type="EMBL" id="UTF54453.1"/>
    </source>
</evidence>
<feature type="region of interest" description="Disordered" evidence="1">
    <location>
        <begin position="202"/>
        <end position="234"/>
    </location>
</feature>
<keyword evidence="3" id="KW-1185">Reference proteome</keyword>
<dbReference type="InterPro" id="IPR055927">
    <property type="entry name" value="DUF7504"/>
</dbReference>
<protein>
    <submittedName>
        <fullName evidence="2">Uncharacterized protein</fullName>
    </submittedName>
</protein>
<reference evidence="2" key="1">
    <citation type="submission" date="2022-06" db="EMBL/GenBank/DDBJ databases">
        <title>Diverse halophilic archaea isolated from saline environments.</title>
        <authorList>
            <person name="Cui H.-L."/>
        </authorList>
    </citation>
    <scope>NUCLEOTIDE SEQUENCE</scope>
    <source>
        <strain evidence="2">WLHS1</strain>
    </source>
</reference>
<organism evidence="2 3">
    <name type="scientific">Natronosalvus rutilus</name>
    <dbReference type="NCBI Taxonomy" id="2953753"/>
    <lineage>
        <taxon>Archaea</taxon>
        <taxon>Methanobacteriati</taxon>
        <taxon>Methanobacteriota</taxon>
        <taxon>Stenosarchaea group</taxon>
        <taxon>Halobacteria</taxon>
        <taxon>Halobacteriales</taxon>
        <taxon>Natrialbaceae</taxon>
        <taxon>Natronosalvus</taxon>
    </lineage>
</organism>
<gene>
    <name evidence="2" type="ORF">NGM29_04010</name>
</gene>
<dbReference type="GeneID" id="73289182"/>
<dbReference type="KEGG" id="sawl:NGM29_04010"/>
<dbReference type="Pfam" id="PF24336">
    <property type="entry name" value="DUF7504"/>
    <property type="match status" value="1"/>
</dbReference>
<sequence length="242" mass="26633">MEPSIPESIEAPSNVLLVHETNQPVDACHDLCQSCSEVAELRVSFAGAQTDCRPTASDGPAKLGIISVGDVLRAAEATTGPDYSAPFVVDAIDDPTDLSALGVTISEFCEQWCEQYHVRICFHSLDMLLRYAPPKQVFHFVYVLTERLSSVDAIAHFHLDPTAHEDRIVATFGSIFDEVVVDESVQDDLPEATDEDVAALLSNWDNDDADEEDDDEYETWPTVNPADFDEATDDDVARVLEN</sequence>